<dbReference type="EMBL" id="PRDK01000001">
    <property type="protein sequence ID" value="MBE8712560.1"/>
    <property type="molecule type" value="Genomic_DNA"/>
</dbReference>
<accession>A0A928YQ31</accession>
<evidence type="ECO:0000313" key="1">
    <source>
        <dbReference type="EMBL" id="MBE8712560.1"/>
    </source>
</evidence>
<keyword evidence="2" id="KW-1185">Reference proteome</keyword>
<dbReference type="Proteomes" id="UP000616201">
    <property type="component" value="Unassembled WGS sequence"/>
</dbReference>
<protein>
    <submittedName>
        <fullName evidence="1">Uncharacterized protein</fullName>
    </submittedName>
</protein>
<reference evidence="1" key="1">
    <citation type="submission" date="2018-02" db="EMBL/GenBank/DDBJ databases">
        <authorList>
            <person name="Vasarhelyi B.M."/>
            <person name="Deshmukh S."/>
            <person name="Balint B."/>
            <person name="Kukolya J."/>
        </authorList>
    </citation>
    <scope>NUCLEOTIDE SEQUENCE</scope>
    <source>
        <strain evidence="1">KB22</strain>
    </source>
</reference>
<comment type="caution">
    <text evidence="1">The sequence shown here is derived from an EMBL/GenBank/DDBJ whole genome shotgun (WGS) entry which is preliminary data.</text>
</comment>
<gene>
    <name evidence="1" type="ORF">C4F49_02545</name>
</gene>
<dbReference type="AlphaFoldDB" id="A0A928YQ31"/>
<evidence type="ECO:0000313" key="2">
    <source>
        <dbReference type="Proteomes" id="UP000616201"/>
    </source>
</evidence>
<proteinExistence type="predicted"/>
<sequence length="74" mass="8366">MKNFDIPLSIKSQKEFCDKTNSPHFAPLDGKCYACKSQIYEEKKQGSFFTGVSVDKASTQLITGCPHCYRSYCD</sequence>
<organism evidence="1 2">
    <name type="scientific">Sphingobacterium hungaricum</name>
    <dbReference type="NCBI Taxonomy" id="2082723"/>
    <lineage>
        <taxon>Bacteria</taxon>
        <taxon>Pseudomonadati</taxon>
        <taxon>Bacteroidota</taxon>
        <taxon>Sphingobacteriia</taxon>
        <taxon>Sphingobacteriales</taxon>
        <taxon>Sphingobacteriaceae</taxon>
        <taxon>Sphingobacterium</taxon>
    </lineage>
</organism>
<name>A0A928YQ31_9SPHI</name>